<protein>
    <submittedName>
        <fullName evidence="2">HTH domain-containing protein</fullName>
    </submittedName>
</protein>
<proteinExistence type="predicted"/>
<dbReference type="EMBL" id="CP097770">
    <property type="protein sequence ID" value="UZP76380.1"/>
    <property type="molecule type" value="Genomic_DNA"/>
</dbReference>
<dbReference type="Gene3D" id="1.10.10.10">
    <property type="entry name" value="Winged helix-like DNA-binding domain superfamily/Winged helix DNA-binding domain"/>
    <property type="match status" value="1"/>
</dbReference>
<dbReference type="InterPro" id="IPR013196">
    <property type="entry name" value="HTH_11"/>
</dbReference>
<dbReference type="PANTHER" id="PTHR45526:SF1">
    <property type="entry name" value="TRANSCRIPTIONAL REGULATORY PROTEIN DCUR-RELATED"/>
    <property type="match status" value="1"/>
</dbReference>
<dbReference type="Pfam" id="PF08279">
    <property type="entry name" value="HTH_11"/>
    <property type="match status" value="1"/>
</dbReference>
<dbReference type="GO" id="GO:0000156">
    <property type="term" value="F:phosphorelay response regulator activity"/>
    <property type="evidence" value="ECO:0007669"/>
    <property type="project" value="TreeGrafter"/>
</dbReference>
<organism evidence="2">
    <name type="scientific">Paenibacillus polymyxa</name>
    <name type="common">Bacillus polymyxa</name>
    <dbReference type="NCBI Taxonomy" id="1406"/>
    <lineage>
        <taxon>Bacteria</taxon>
        <taxon>Bacillati</taxon>
        <taxon>Bacillota</taxon>
        <taxon>Bacilli</taxon>
        <taxon>Bacillales</taxon>
        <taxon>Paenibacillaceae</taxon>
        <taxon>Paenibacillus</taxon>
    </lineage>
</organism>
<feature type="domain" description="Helix-turn-helix type 11" evidence="1">
    <location>
        <begin position="7"/>
        <end position="53"/>
    </location>
</feature>
<reference evidence="2" key="1">
    <citation type="submission" date="2022-11" db="EMBL/GenBank/DDBJ databases">
        <authorList>
            <person name="Vasilchenko N.G."/>
            <person name="Prazdnova E.V."/>
            <person name="Gorovtsov A.V."/>
            <person name="Chistyakov V.A."/>
            <person name="Pak M.L."/>
        </authorList>
    </citation>
    <scope>NUCLEOTIDE SEQUENCE</scope>
    <source>
        <strain evidence="2">R 4.5</strain>
    </source>
</reference>
<dbReference type="InterPro" id="IPR051271">
    <property type="entry name" value="2C-system_Tx_regulators"/>
</dbReference>
<dbReference type="InterPro" id="IPR036390">
    <property type="entry name" value="WH_DNA-bd_sf"/>
</dbReference>
<evidence type="ECO:0000313" key="2">
    <source>
        <dbReference type="EMBL" id="UZP76380.1"/>
    </source>
</evidence>
<dbReference type="SUPFAM" id="SSF46785">
    <property type="entry name" value="Winged helix' DNA-binding domain"/>
    <property type="match status" value="1"/>
</dbReference>
<dbReference type="AlphaFoldDB" id="A0AAE9Q0P8"/>
<dbReference type="InterPro" id="IPR036388">
    <property type="entry name" value="WH-like_DNA-bd_sf"/>
</dbReference>
<evidence type="ECO:0000259" key="1">
    <source>
        <dbReference type="Pfam" id="PF08279"/>
    </source>
</evidence>
<accession>A0AAE9Q0P8</accession>
<dbReference type="PANTHER" id="PTHR45526">
    <property type="entry name" value="TRANSCRIPTIONAL REGULATORY PROTEIN DPIA"/>
    <property type="match status" value="1"/>
</dbReference>
<name>A0AAE9Q0P8_PAEPO</name>
<sequence>MSKLTMTTILKSIQELDGPFSVETLAREVDLSRITVKKYIQFLVDDGFLVESIEYHKVGRPLMLYQLNPDIKEPPFPWD</sequence>
<gene>
    <name evidence="2" type="ORF">MF626_07690</name>
</gene>